<keyword evidence="2" id="KW-0479">Metal-binding</keyword>
<dbReference type="InterPro" id="IPR037120">
    <property type="entry name" value="Haem_peroxidase_sf_animal"/>
</dbReference>
<keyword evidence="4" id="KW-1185">Reference proteome</keyword>
<dbReference type="PANTHER" id="PTHR11475">
    <property type="entry name" value="OXIDASE/PEROXIDASE"/>
    <property type="match status" value="1"/>
</dbReference>
<keyword evidence="2" id="KW-0408">Iron</keyword>
<dbReference type="PROSITE" id="PS50292">
    <property type="entry name" value="PEROXIDASE_3"/>
    <property type="match status" value="1"/>
</dbReference>
<dbReference type="EMBL" id="JARGEI010000004">
    <property type="protein sequence ID" value="KAJ8733044.1"/>
    <property type="molecule type" value="Genomic_DNA"/>
</dbReference>
<name>A0AAD7YY77_MYTSE</name>
<dbReference type="GO" id="GO:0046872">
    <property type="term" value="F:metal ion binding"/>
    <property type="evidence" value="ECO:0007669"/>
    <property type="project" value="UniProtKB-KW"/>
</dbReference>
<evidence type="ECO:0000313" key="4">
    <source>
        <dbReference type="Proteomes" id="UP001231518"/>
    </source>
</evidence>
<evidence type="ECO:0000256" key="1">
    <source>
        <dbReference type="ARBA" id="ARBA00022559"/>
    </source>
</evidence>
<dbReference type="InterPro" id="IPR010255">
    <property type="entry name" value="Haem_peroxidase_sf"/>
</dbReference>
<accession>A0AAD7YY77</accession>
<dbReference type="Pfam" id="PF03098">
    <property type="entry name" value="An_peroxidase"/>
    <property type="match status" value="1"/>
</dbReference>
<dbReference type="GO" id="GO:0004601">
    <property type="term" value="F:peroxidase activity"/>
    <property type="evidence" value="ECO:0007669"/>
    <property type="project" value="UniProtKB-KW"/>
</dbReference>
<dbReference type="Proteomes" id="UP001231518">
    <property type="component" value="Chromosome 6"/>
</dbReference>
<sequence length="619" mass="71207">MTHGSSYGVLHDVYTGEPAAKCLLSFYKRNNLTDTCTVDVKPCDPNEWRRVDGTCNNLKNPGKGTFFGPVKRILDAKYHNGNEPRKALSGNDLPSERVTRVNLLGTAVSSHKLFNHNVPGLAAYMFTDIGSFHDSENMLLTTTHCCEKEHMNDKKCTPIIFPDDDPVFRYSHIRCMNSTRPLTYQDFGCTRDAVPAVIKRATTFFDESQIYNTYGKGDKVVRSFIDGKLSVEEEDGKLFPPNGPTALCLNNHGPDQTRCFENYFNTLLPTTLYIIWFVRYHNYVCDKLKEVNPCWDDERLFYTARDITIAYANQMYFSEWFEALQGRKNLIQAGIIPKENGFRDLYDENQDPEITLEHTYVNRFFHLLQEEKAKMYDKEGNYLYDYPLFNTTYKMGFIAKNMESFTKSTLSPCHAFDGTIAFDTANRGLPYVQEASDITAGDLNKGRTFGLPAFADYVNYFTGNDVTSWKDLEPYITKENIEKLQDLYEDCRDVDLMAGLWTSKTMKGGNIPEIMAYILNDAWYRTVRSDRHWYERKDRPHAFTLRQLTEIRKKATLASLMCTVGDGVNEIPKKAFLKICKKNPLVPCSKIPKIDYRAWADGSCKAKKNRKYVKKTNKQ</sequence>
<reference evidence="3" key="1">
    <citation type="submission" date="2023-03" db="EMBL/GenBank/DDBJ databases">
        <title>Chromosome-level genomes of two armyworms, Mythimna separata and Mythimna loreyi, provide insights into the biosynthesis and reception of sex pheromones.</title>
        <authorList>
            <person name="Zhao H."/>
        </authorList>
    </citation>
    <scope>NUCLEOTIDE SEQUENCE</scope>
    <source>
        <strain evidence="3">BeijingLab</strain>
        <tissue evidence="3">Pupa</tissue>
    </source>
</reference>
<dbReference type="GO" id="GO:0020037">
    <property type="term" value="F:heme binding"/>
    <property type="evidence" value="ECO:0007669"/>
    <property type="project" value="InterPro"/>
</dbReference>
<evidence type="ECO:0008006" key="5">
    <source>
        <dbReference type="Google" id="ProtNLM"/>
    </source>
</evidence>
<dbReference type="SUPFAM" id="SSF48113">
    <property type="entry name" value="Heme-dependent peroxidases"/>
    <property type="match status" value="1"/>
</dbReference>
<feature type="binding site" description="axial binding residue" evidence="2">
    <location>
        <position position="366"/>
    </location>
    <ligand>
        <name>heme b</name>
        <dbReference type="ChEBI" id="CHEBI:60344"/>
    </ligand>
    <ligandPart>
        <name>Fe</name>
        <dbReference type="ChEBI" id="CHEBI:18248"/>
    </ligandPart>
</feature>
<keyword evidence="1" id="KW-0575">Peroxidase</keyword>
<dbReference type="PRINTS" id="PR00457">
    <property type="entry name" value="ANPEROXIDASE"/>
</dbReference>
<evidence type="ECO:0000256" key="2">
    <source>
        <dbReference type="PIRSR" id="PIRSR619791-2"/>
    </source>
</evidence>
<keyword evidence="1" id="KW-0560">Oxidoreductase</keyword>
<evidence type="ECO:0000313" key="3">
    <source>
        <dbReference type="EMBL" id="KAJ8733044.1"/>
    </source>
</evidence>
<dbReference type="InterPro" id="IPR019791">
    <property type="entry name" value="Haem_peroxidase_animal"/>
</dbReference>
<protein>
    <recommendedName>
        <fullName evidence="5">Peroxidase</fullName>
    </recommendedName>
</protein>
<comment type="caution">
    <text evidence="3">The sequence shown here is derived from an EMBL/GenBank/DDBJ whole genome shotgun (WGS) entry which is preliminary data.</text>
</comment>
<dbReference type="AlphaFoldDB" id="A0AAD7YY77"/>
<proteinExistence type="predicted"/>
<dbReference type="PANTHER" id="PTHR11475:SF125">
    <property type="entry name" value="GH11385P"/>
    <property type="match status" value="1"/>
</dbReference>
<dbReference type="Gene3D" id="1.10.640.10">
    <property type="entry name" value="Haem peroxidase domain superfamily, animal type"/>
    <property type="match status" value="1"/>
</dbReference>
<dbReference type="GO" id="GO:0006979">
    <property type="term" value="P:response to oxidative stress"/>
    <property type="evidence" value="ECO:0007669"/>
    <property type="project" value="InterPro"/>
</dbReference>
<gene>
    <name evidence="3" type="ORF">PYW07_015643</name>
</gene>
<organism evidence="3 4">
    <name type="scientific">Mythimna separata</name>
    <name type="common">Oriental armyworm</name>
    <name type="synonym">Pseudaletia separata</name>
    <dbReference type="NCBI Taxonomy" id="271217"/>
    <lineage>
        <taxon>Eukaryota</taxon>
        <taxon>Metazoa</taxon>
        <taxon>Ecdysozoa</taxon>
        <taxon>Arthropoda</taxon>
        <taxon>Hexapoda</taxon>
        <taxon>Insecta</taxon>
        <taxon>Pterygota</taxon>
        <taxon>Neoptera</taxon>
        <taxon>Endopterygota</taxon>
        <taxon>Lepidoptera</taxon>
        <taxon>Glossata</taxon>
        <taxon>Ditrysia</taxon>
        <taxon>Noctuoidea</taxon>
        <taxon>Noctuidae</taxon>
        <taxon>Noctuinae</taxon>
        <taxon>Hadenini</taxon>
        <taxon>Mythimna</taxon>
    </lineage>
</organism>
<keyword evidence="2" id="KW-0349">Heme</keyword>